<evidence type="ECO:0000313" key="2">
    <source>
        <dbReference type="Proteomes" id="UP000009309"/>
    </source>
</evidence>
<comment type="caution">
    <text evidence="1">The sequence shown here is derived from an EMBL/GenBank/DDBJ whole genome shotgun (WGS) entry which is preliminary data.</text>
</comment>
<dbReference type="EMBL" id="CAIT01000009">
    <property type="protein sequence ID" value="CCH56178.1"/>
    <property type="molecule type" value="Genomic_DNA"/>
</dbReference>
<organism evidence="1 2">
    <name type="scientific">Fibrisoma limi BUZ 3</name>
    <dbReference type="NCBI Taxonomy" id="1185876"/>
    <lineage>
        <taxon>Bacteria</taxon>
        <taxon>Pseudomonadati</taxon>
        <taxon>Bacteroidota</taxon>
        <taxon>Cytophagia</taxon>
        <taxon>Cytophagales</taxon>
        <taxon>Spirosomataceae</taxon>
        <taxon>Fibrisoma</taxon>
    </lineage>
</organism>
<dbReference type="Proteomes" id="UP000009309">
    <property type="component" value="Unassembled WGS sequence"/>
</dbReference>
<sequence>MNILAIYSAPFQARSFNRFSPLLYLLLVVILVTCRPKKQEIAPSDEPRILEVTVPGFPPGNVAIDNAKEEIILTVPETLTKVDYEATSFKLAPGCSIWRQQESYRINVCNNNSSIGGVYVLGSTGKLRIFKFVVKQPGVLKIGFIDNQTRATIGRPLYVRIDNFVDGVPEGNVILTRTDTGERDTLKAHCPYSNELPLNQFDLAVPQRVRPGEYTVEIQKSNGRRAVAQQKLLFQKGKPSLTRITFFDQLTVAGSKNTMLKGENLFADDNPELVFTKATGETVRVKPKAISPYGWTVTFDPPATLTAGYYDVQLFVQGRPIDDRFRYPIVKQDNQPALVALDTWPGGTWANLLEPIAATPLILQRDKSYRAIVRPDYGDGALIKCRLTSANNASESIIIAQFSGIYNGDYPSTLRIPESVQSGRYVLSVVVEYPDGRIIEGEPLERLIEVQ</sequence>
<proteinExistence type="predicted"/>
<protein>
    <submittedName>
        <fullName evidence="1">Uncharacterized protein</fullName>
    </submittedName>
</protein>
<dbReference type="RefSeq" id="WP_009284743.1">
    <property type="nucleotide sequence ID" value="NZ_CAIT01000009.1"/>
</dbReference>
<dbReference type="STRING" id="1185876.BN8_05498"/>
<name>I2GQK0_9BACT</name>
<reference evidence="1 2" key="1">
    <citation type="journal article" date="2012" name="J. Bacteriol.">
        <title>Genome Sequence of the Filamentous Bacterium Fibrisoma limi BUZ 3T.</title>
        <authorList>
            <person name="Filippini M."/>
            <person name="Qi W."/>
            <person name="Jaenicke S."/>
            <person name="Goesmann A."/>
            <person name="Smits T.H."/>
            <person name="Bagheri H.C."/>
        </authorList>
    </citation>
    <scope>NUCLEOTIDE SEQUENCE [LARGE SCALE GENOMIC DNA]</scope>
    <source>
        <strain evidence="2">BUZ 3T</strain>
    </source>
</reference>
<gene>
    <name evidence="1" type="ORF">BN8_05498</name>
</gene>
<dbReference type="AlphaFoldDB" id="I2GQK0"/>
<keyword evidence="2" id="KW-1185">Reference proteome</keyword>
<dbReference type="OrthoDB" id="918471at2"/>
<evidence type="ECO:0000313" key="1">
    <source>
        <dbReference type="EMBL" id="CCH56178.1"/>
    </source>
</evidence>
<accession>I2GQK0</accession>